<dbReference type="PROSITE" id="PS50850">
    <property type="entry name" value="MFS"/>
    <property type="match status" value="1"/>
</dbReference>
<dbReference type="Gene3D" id="1.20.1720.10">
    <property type="entry name" value="Multidrug resistance protein D"/>
    <property type="match status" value="1"/>
</dbReference>
<feature type="transmembrane region" description="Helical" evidence="8">
    <location>
        <begin position="116"/>
        <end position="137"/>
    </location>
</feature>
<feature type="transmembrane region" description="Helical" evidence="8">
    <location>
        <begin position="149"/>
        <end position="167"/>
    </location>
</feature>
<dbReference type="EMBL" id="JACIBS010000004">
    <property type="protein sequence ID" value="MBB3665462.1"/>
    <property type="molecule type" value="Genomic_DNA"/>
</dbReference>
<evidence type="ECO:0000256" key="1">
    <source>
        <dbReference type="ARBA" id="ARBA00004651"/>
    </source>
</evidence>
<evidence type="ECO:0000256" key="8">
    <source>
        <dbReference type="SAM" id="Phobius"/>
    </source>
</evidence>
<comment type="similarity">
    <text evidence="2">Belongs to the major facilitator superfamily. Bcr/CmlA family.</text>
</comment>
<dbReference type="PROSITE" id="PS00216">
    <property type="entry name" value="SUGAR_TRANSPORT_1"/>
    <property type="match status" value="1"/>
</dbReference>
<evidence type="ECO:0000256" key="6">
    <source>
        <dbReference type="ARBA" id="ARBA00022989"/>
    </source>
</evidence>
<feature type="transmembrane region" description="Helical" evidence="8">
    <location>
        <begin position="384"/>
        <end position="405"/>
    </location>
</feature>
<organism evidence="10 11">
    <name type="scientific">Prauserella sediminis</name>
    <dbReference type="NCBI Taxonomy" id="577680"/>
    <lineage>
        <taxon>Bacteria</taxon>
        <taxon>Bacillati</taxon>
        <taxon>Actinomycetota</taxon>
        <taxon>Actinomycetes</taxon>
        <taxon>Pseudonocardiales</taxon>
        <taxon>Pseudonocardiaceae</taxon>
        <taxon>Prauserella</taxon>
        <taxon>Prauserella salsuginis group</taxon>
    </lineage>
</organism>
<evidence type="ECO:0000313" key="11">
    <source>
        <dbReference type="Proteomes" id="UP000564573"/>
    </source>
</evidence>
<dbReference type="Pfam" id="PF07690">
    <property type="entry name" value="MFS_1"/>
    <property type="match status" value="1"/>
</dbReference>
<dbReference type="InterPro" id="IPR036259">
    <property type="entry name" value="MFS_trans_sf"/>
</dbReference>
<dbReference type="GO" id="GO:1990961">
    <property type="term" value="P:xenobiotic detoxification by transmembrane export across the plasma membrane"/>
    <property type="evidence" value="ECO:0007669"/>
    <property type="project" value="InterPro"/>
</dbReference>
<evidence type="ECO:0000256" key="3">
    <source>
        <dbReference type="ARBA" id="ARBA00022448"/>
    </source>
</evidence>
<feature type="transmembrane region" description="Helical" evidence="8">
    <location>
        <begin position="228"/>
        <end position="247"/>
    </location>
</feature>
<feature type="transmembrane region" description="Helical" evidence="8">
    <location>
        <begin position="56"/>
        <end position="78"/>
    </location>
</feature>
<dbReference type="GO" id="GO:0005886">
    <property type="term" value="C:plasma membrane"/>
    <property type="evidence" value="ECO:0007669"/>
    <property type="project" value="UniProtKB-SubCell"/>
</dbReference>
<feature type="transmembrane region" description="Helical" evidence="8">
    <location>
        <begin position="267"/>
        <end position="287"/>
    </location>
</feature>
<gene>
    <name evidence="10" type="ORF">FB384_004419</name>
</gene>
<keyword evidence="7 8" id="KW-0472">Membrane</keyword>
<dbReference type="Proteomes" id="UP000564573">
    <property type="component" value="Unassembled WGS sequence"/>
</dbReference>
<dbReference type="InterPro" id="IPR005829">
    <property type="entry name" value="Sugar_transporter_CS"/>
</dbReference>
<evidence type="ECO:0000313" key="10">
    <source>
        <dbReference type="EMBL" id="MBB3665462.1"/>
    </source>
</evidence>
<keyword evidence="3" id="KW-0813">Transport</keyword>
<name>A0A839XNP4_9PSEU</name>
<protein>
    <submittedName>
        <fullName evidence="10">DHA1 family bicyclomycin/chloramphenicol resistance-like MFS transporter</fullName>
    </submittedName>
</protein>
<comment type="subcellular location">
    <subcellularLocation>
        <location evidence="1">Cell membrane</location>
        <topology evidence="1">Multi-pass membrane protein</topology>
    </subcellularLocation>
</comment>
<feature type="domain" description="Major facilitator superfamily (MFS) profile" evidence="9">
    <location>
        <begin position="23"/>
        <end position="409"/>
    </location>
</feature>
<accession>A0A839XNP4</accession>
<evidence type="ECO:0000256" key="5">
    <source>
        <dbReference type="ARBA" id="ARBA00022692"/>
    </source>
</evidence>
<dbReference type="InterPro" id="IPR011701">
    <property type="entry name" value="MFS"/>
</dbReference>
<dbReference type="PANTHER" id="PTHR23502">
    <property type="entry name" value="MAJOR FACILITATOR SUPERFAMILY"/>
    <property type="match status" value="1"/>
</dbReference>
<keyword evidence="6 8" id="KW-1133">Transmembrane helix</keyword>
<keyword evidence="5 8" id="KW-0812">Transmembrane</keyword>
<reference evidence="10 11" key="1">
    <citation type="submission" date="2020-08" db="EMBL/GenBank/DDBJ databases">
        <title>Sequencing the genomes of 1000 actinobacteria strains.</title>
        <authorList>
            <person name="Klenk H.-P."/>
        </authorList>
    </citation>
    <scope>NUCLEOTIDE SEQUENCE [LARGE SCALE GENOMIC DNA]</scope>
    <source>
        <strain evidence="10 11">DSM 45267</strain>
    </source>
</reference>
<feature type="transmembrane region" description="Helical" evidence="8">
    <location>
        <begin position="326"/>
        <end position="346"/>
    </location>
</feature>
<feature type="transmembrane region" description="Helical" evidence="8">
    <location>
        <begin position="179"/>
        <end position="199"/>
    </location>
</feature>
<dbReference type="FunFam" id="1.20.1720.10:FF:000005">
    <property type="entry name" value="Bcr/CflA family efflux transporter"/>
    <property type="match status" value="1"/>
</dbReference>
<evidence type="ECO:0000256" key="4">
    <source>
        <dbReference type="ARBA" id="ARBA00022475"/>
    </source>
</evidence>
<proteinExistence type="inferred from homology"/>
<dbReference type="PANTHER" id="PTHR23502:SF132">
    <property type="entry name" value="POLYAMINE TRANSPORTER 2-RELATED"/>
    <property type="match status" value="1"/>
</dbReference>
<dbReference type="GO" id="GO:0042910">
    <property type="term" value="F:xenobiotic transmembrane transporter activity"/>
    <property type="evidence" value="ECO:0007669"/>
    <property type="project" value="InterPro"/>
</dbReference>
<feature type="transmembrane region" description="Helical" evidence="8">
    <location>
        <begin position="25"/>
        <end position="44"/>
    </location>
</feature>
<feature type="transmembrane region" description="Helical" evidence="8">
    <location>
        <begin position="299"/>
        <end position="320"/>
    </location>
</feature>
<dbReference type="AlphaFoldDB" id="A0A839XNP4"/>
<dbReference type="SUPFAM" id="SSF103473">
    <property type="entry name" value="MFS general substrate transporter"/>
    <property type="match status" value="1"/>
</dbReference>
<feature type="transmembrane region" description="Helical" evidence="8">
    <location>
        <begin position="90"/>
        <end position="110"/>
    </location>
</feature>
<evidence type="ECO:0000256" key="7">
    <source>
        <dbReference type="ARBA" id="ARBA00023136"/>
    </source>
</evidence>
<dbReference type="CDD" id="cd17320">
    <property type="entry name" value="MFS_MdfA_MDR_like"/>
    <property type="match status" value="1"/>
</dbReference>
<dbReference type="NCBIfam" id="TIGR00710">
    <property type="entry name" value="efflux_Bcr_CflA"/>
    <property type="match status" value="1"/>
</dbReference>
<feature type="transmembrane region" description="Helical" evidence="8">
    <location>
        <begin position="358"/>
        <end position="378"/>
    </location>
</feature>
<comment type="caution">
    <text evidence="10">The sequence shown here is derived from an EMBL/GenBank/DDBJ whole genome shotgun (WGS) entry which is preliminary data.</text>
</comment>
<keyword evidence="11" id="KW-1185">Reference proteome</keyword>
<evidence type="ECO:0000256" key="2">
    <source>
        <dbReference type="ARBA" id="ARBA00006236"/>
    </source>
</evidence>
<evidence type="ECO:0000259" key="9">
    <source>
        <dbReference type="PROSITE" id="PS50850"/>
    </source>
</evidence>
<dbReference type="RefSeq" id="WP_183786671.1">
    <property type="nucleotide sequence ID" value="NZ_JACIBS010000004.1"/>
</dbReference>
<dbReference type="InterPro" id="IPR004812">
    <property type="entry name" value="Efflux_drug-R_Bcr/CmlA"/>
</dbReference>
<sequence>MTAATTVAPVADAGARLSRTGRLRFALILGGLTAFGPLSIDMYLPALPGMAGDFSAANSLVQLTLAAFVVGLGAGQLVAGPLSDALGRRVPLLAGVALYIAASVLCVLSPSIEVLIAARALQAFGAAAGIVIARATVRDLFSGIAMSRFFSALMLVSGVAPILAPIIGGQLLTVTSWRGIFAVLAAFGGLLLLVAALALPETLPEASRRPARIGGVLRTYLSLLRHRAFLGCALTIGLGFAGMFTYISASSFVLQDIYGLGPQTYSFVFGGGAVGLVAMTQVNARLVGRFSQRSLLRTGLLTGTTAAVAATIAAAAGLGLPVLLPAIYLVVCSNGMVMPNAMALAMADHPDKAGSASALLGVLQFLVAGAASPLIGLFGEGSAVPMAALMAVFFGLALTSFLLMVGSRTANRA</sequence>
<dbReference type="InterPro" id="IPR020846">
    <property type="entry name" value="MFS_dom"/>
</dbReference>
<keyword evidence="4" id="KW-1003">Cell membrane</keyword>